<dbReference type="GO" id="GO:0005886">
    <property type="term" value="C:plasma membrane"/>
    <property type="evidence" value="ECO:0007669"/>
    <property type="project" value="UniProtKB-SubCell"/>
</dbReference>
<evidence type="ECO:0000313" key="16">
    <source>
        <dbReference type="EMBL" id="GAP15409.1"/>
    </source>
</evidence>
<evidence type="ECO:0000256" key="9">
    <source>
        <dbReference type="ARBA" id="ARBA00023010"/>
    </source>
</evidence>
<protein>
    <recommendedName>
        <fullName evidence="11">Protein translocase subunit SecA</fullName>
        <ecNumber evidence="11">7.4.2.8</ecNumber>
    </recommendedName>
</protein>
<feature type="binding site" evidence="11">
    <location>
        <position position="87"/>
    </location>
    <ligand>
        <name>ATP</name>
        <dbReference type="ChEBI" id="CHEBI:30616"/>
    </ligand>
</feature>
<keyword evidence="3 11" id="KW-0813">Transport</keyword>
<dbReference type="GO" id="GO:0006605">
    <property type="term" value="P:protein targeting"/>
    <property type="evidence" value="ECO:0007669"/>
    <property type="project" value="UniProtKB-UniRule"/>
</dbReference>
<dbReference type="HAMAP" id="MF_01382">
    <property type="entry name" value="SecA"/>
    <property type="match status" value="1"/>
</dbReference>
<feature type="compositionally biased region" description="Low complexity" evidence="13">
    <location>
        <begin position="1325"/>
        <end position="1343"/>
    </location>
</feature>
<dbReference type="InterPro" id="IPR020937">
    <property type="entry name" value="SecA_CS"/>
</dbReference>
<dbReference type="EMBL" id="DF967972">
    <property type="protein sequence ID" value="GAP15409.1"/>
    <property type="molecule type" value="Genomic_DNA"/>
</dbReference>
<dbReference type="Pfam" id="PF01043">
    <property type="entry name" value="SecA_PP_bind"/>
    <property type="match status" value="1"/>
</dbReference>
<dbReference type="InterPro" id="IPR044722">
    <property type="entry name" value="SecA_SF2_C"/>
</dbReference>
<keyword evidence="10 11" id="KW-0472">Membrane</keyword>
<proteinExistence type="inferred from homology"/>
<dbReference type="InterPro" id="IPR036266">
    <property type="entry name" value="SecA_Wing/Scaffold_sf"/>
</dbReference>
<comment type="subunit">
    <text evidence="11">Monomer and homodimer. Part of the essential Sec protein translocation apparatus which comprises SecA, SecYEG and auxiliary proteins SecDF. Other proteins may also be involved.</text>
</comment>
<dbReference type="GO" id="GO:0008564">
    <property type="term" value="F:protein-exporting ATPase activity"/>
    <property type="evidence" value="ECO:0007669"/>
    <property type="project" value="UniProtKB-EC"/>
</dbReference>
<dbReference type="CDD" id="cd17928">
    <property type="entry name" value="DEXDc_SecA"/>
    <property type="match status" value="1"/>
</dbReference>
<dbReference type="PANTHER" id="PTHR30612:SF0">
    <property type="entry name" value="CHLOROPLAST PROTEIN-TRANSPORTING ATPASE"/>
    <property type="match status" value="1"/>
</dbReference>
<keyword evidence="6 11" id="KW-0067">ATP-binding</keyword>
<gene>
    <name evidence="11" type="primary">secA</name>
    <name evidence="16" type="ORF">LARV_03195</name>
</gene>
<comment type="catalytic activity">
    <reaction evidence="11">
        <text>ATP + H2O + cellular proteinSide 1 = ADP + phosphate + cellular proteinSide 2.</text>
        <dbReference type="EC" id="7.4.2.8"/>
    </reaction>
</comment>
<evidence type="ECO:0000256" key="12">
    <source>
        <dbReference type="SAM" id="Coils"/>
    </source>
</evidence>
<evidence type="ECO:0000256" key="5">
    <source>
        <dbReference type="ARBA" id="ARBA00022741"/>
    </source>
</evidence>
<feature type="region of interest" description="Disordered" evidence="13">
    <location>
        <begin position="1318"/>
        <end position="1355"/>
    </location>
</feature>
<feature type="binding site" evidence="11">
    <location>
        <position position="652"/>
    </location>
    <ligand>
        <name>ATP</name>
        <dbReference type="ChEBI" id="CHEBI:30616"/>
    </ligand>
</feature>
<organism evidence="16">
    <name type="scientific">Longilinea arvoryzae</name>
    <dbReference type="NCBI Taxonomy" id="360412"/>
    <lineage>
        <taxon>Bacteria</taxon>
        <taxon>Bacillati</taxon>
        <taxon>Chloroflexota</taxon>
        <taxon>Anaerolineae</taxon>
        <taxon>Anaerolineales</taxon>
        <taxon>Anaerolineaceae</taxon>
        <taxon>Longilinea</taxon>
    </lineage>
</organism>
<evidence type="ECO:0000256" key="2">
    <source>
        <dbReference type="ARBA" id="ARBA00007650"/>
    </source>
</evidence>
<dbReference type="STRING" id="360412.LARV_03195"/>
<dbReference type="SUPFAM" id="SSF52540">
    <property type="entry name" value="P-loop containing nucleoside triphosphate hydrolases"/>
    <property type="match status" value="2"/>
</dbReference>
<dbReference type="GO" id="GO:0005524">
    <property type="term" value="F:ATP binding"/>
    <property type="evidence" value="ECO:0007669"/>
    <property type="project" value="UniProtKB-UniRule"/>
</dbReference>
<dbReference type="InterPro" id="IPR014018">
    <property type="entry name" value="SecA_motor_DEAD"/>
</dbReference>
<evidence type="ECO:0000256" key="11">
    <source>
        <dbReference type="HAMAP-Rule" id="MF_01382"/>
    </source>
</evidence>
<dbReference type="SUPFAM" id="SSF81886">
    <property type="entry name" value="Helical scaffold and wing domains of SecA"/>
    <property type="match status" value="2"/>
</dbReference>
<dbReference type="InterPro" id="IPR011116">
    <property type="entry name" value="SecA_Wing/Scaffold"/>
</dbReference>
<dbReference type="InterPro" id="IPR014001">
    <property type="entry name" value="Helicase_ATP-bd"/>
</dbReference>
<comment type="function">
    <text evidence="11">Part of the Sec protein translocase complex. Interacts with the SecYEG preprotein conducting channel. Has a central role in coupling the hydrolysis of ATP to the transfer of proteins into and across the cell membrane, serving as an ATP-driven molecular motor driving the stepwise translocation of polypeptide chains across the membrane.</text>
</comment>
<dbReference type="InterPro" id="IPR036670">
    <property type="entry name" value="SecA_X-link_sf"/>
</dbReference>
<feature type="domain" description="Helicase ATP-binding" evidence="14">
    <location>
        <begin position="89"/>
        <end position="259"/>
    </location>
</feature>
<keyword evidence="5 11" id="KW-0547">Nucleotide-binding</keyword>
<dbReference type="PROSITE" id="PS01312">
    <property type="entry name" value="SECA"/>
    <property type="match status" value="1"/>
</dbReference>
<keyword evidence="8 11" id="KW-1278">Translocase</keyword>
<dbReference type="PRINTS" id="PR00906">
    <property type="entry name" value="SECA"/>
</dbReference>
<evidence type="ECO:0000256" key="8">
    <source>
        <dbReference type="ARBA" id="ARBA00022967"/>
    </source>
</evidence>
<feature type="domain" description="SecA family profile" evidence="15">
    <location>
        <begin position="3"/>
        <end position="789"/>
    </location>
</feature>
<dbReference type="PANTHER" id="PTHR30612">
    <property type="entry name" value="SECA INNER MEMBRANE COMPONENT OF SEC PROTEIN SECRETION SYSTEM"/>
    <property type="match status" value="1"/>
</dbReference>
<dbReference type="EC" id="7.4.2.8" evidence="11"/>
<dbReference type="Gene3D" id="3.90.1440.10">
    <property type="entry name" value="SecA, preprotein cross-linking domain"/>
    <property type="match status" value="1"/>
</dbReference>
<reference evidence="16" key="1">
    <citation type="submission" date="2015-07" db="EMBL/GenBank/DDBJ databases">
        <title>Draft Genome Sequences of Anaerolinea thermolimosa IMO-1, Bellilinea caldifistulae GOMI-1, Leptolinea tardivitalis YMTK-2, Levilinea saccharolytica KIBI-1,Longilinea arvoryzae KOME-1, Previously Described as Members of the Anaerolineaceae (Chloroflexi).</title>
        <authorList>
            <person name="Sekiguchi Y."/>
            <person name="Ohashi A."/>
            <person name="Matsuura N."/>
            <person name="Tourlousse M.D."/>
        </authorList>
    </citation>
    <scope>NUCLEOTIDE SEQUENCE [LARGE SCALE GENOMIC DNA]</scope>
    <source>
        <strain evidence="16">KOME-1</strain>
    </source>
</reference>
<keyword evidence="4 11" id="KW-1003">Cell membrane</keyword>
<evidence type="ECO:0000256" key="1">
    <source>
        <dbReference type="ARBA" id="ARBA00004170"/>
    </source>
</evidence>
<dbReference type="GO" id="GO:0043952">
    <property type="term" value="P:protein transport by the Sec complex"/>
    <property type="evidence" value="ECO:0007669"/>
    <property type="project" value="UniProtKB-ARBA"/>
</dbReference>
<dbReference type="Gene3D" id="3.40.50.300">
    <property type="entry name" value="P-loop containing nucleotide triphosphate hydrolases"/>
    <property type="match status" value="3"/>
</dbReference>
<dbReference type="Gene3D" id="1.10.3060.10">
    <property type="entry name" value="Helical scaffold and wing domains of SecA"/>
    <property type="match status" value="2"/>
</dbReference>
<feature type="coiled-coil region" evidence="12">
    <location>
        <begin position="936"/>
        <end position="963"/>
    </location>
</feature>
<dbReference type="GO" id="GO:0017038">
    <property type="term" value="P:protein import"/>
    <property type="evidence" value="ECO:0007669"/>
    <property type="project" value="InterPro"/>
</dbReference>
<comment type="subcellular location">
    <subcellularLocation>
        <location evidence="11">Cell membrane</location>
        <topology evidence="11">Peripheral membrane protein</topology>
        <orientation evidence="11">Cytoplasmic side</orientation>
    </subcellularLocation>
    <subcellularLocation>
        <location evidence="11">Cytoplasm</location>
    </subcellularLocation>
    <subcellularLocation>
        <location evidence="1">Membrane</location>
        <topology evidence="1">Peripheral membrane protein</topology>
    </subcellularLocation>
    <text evidence="11">Distribution is 50-50.</text>
</comment>
<keyword evidence="17" id="KW-1185">Reference proteome</keyword>
<dbReference type="InterPro" id="IPR000185">
    <property type="entry name" value="SecA"/>
</dbReference>
<dbReference type="Pfam" id="PF07517">
    <property type="entry name" value="SecA_DEAD"/>
    <property type="match status" value="1"/>
</dbReference>
<dbReference type="SUPFAM" id="SSF81767">
    <property type="entry name" value="Pre-protein crosslinking domain of SecA"/>
    <property type="match status" value="1"/>
</dbReference>
<evidence type="ECO:0000256" key="7">
    <source>
        <dbReference type="ARBA" id="ARBA00022927"/>
    </source>
</evidence>
<sequence>MFNKIIRILGGDPLRREVERLSQIVEQINVLEPEFEALSDDQLSAKTDEFKQRLANDETLDDLLPEAFAAVREASKRTIGLRHYDVQLIGGMVLHHGKIAEMRTGEGKTLVATLPLYLNALAGKGAHLVTVNDYLARRDARWMAPIYNLLGMSVGVLQMASRTENGKKAFIVDLEKSSPFEDQHQLRMVDRSEAYKADITYGMNSEYGFDFLRDNLTYSLAERVQRGHFYAIVDEVDNILIDEARTPLIISGPAADDAEWYIRMAQVVRALKPEDYEISEKDRTVSLTEAGSAHVEELLDMPLRDPERPEDITPEQARVMGFLEQGLRAQYLFHRNKDYLVQAGKVVIVDEFTGRLMPGRRWSEGLHQAIEAKEGVKVEPENVTYATITIQNYFRMYEKLAGMTGTGLTEAEEFHKIYKLEVQPIPTNLEFAAMRANADLAEVEGKDESGYKMTFYARKGDADKSPIFWKRKDFPDVVYRTDEAKLRAIIEEILHFYLVGRPQLVGTTSVEHSERLSDRLKAEPIRRLLQVILVRRAWMEKNQQELIEQRIKELEFLNKPLDDLNPGELRQAGKPLGLSSINPEDPANLDILLRALDVTQNEKERLIKSIQGGVPHQVLNARKHDEESQIIARAGSFGMVTIATNMAGRGVDIKLGGELPEDVLAGVIRVLSRSEKDPYDMSNEQRRQALQAMPREDYGIYEESVNAFLEYMDNMERVRALGGLHVIGSERHEARRIDNQLRGRAARQGDPGSSRFYLSLEDELMRLFGGQQVDNLIQRLNIDDNYPIEHNLLGRLVEQAQERVEGSNFDVRKHLLEYDDVLNTQRQRIYSQRDLVFTKPDLTDDVLEMLETDLNLRVPEALKDKEEGPWRLLAFMDEVQPTFDYEGVLYPTLTLRLLIDDLNQRLEKTPGTVYDMREACLETAARAQQAENEHILKSARKLLENMSEALERQRDERFEVLDNYLESLKDKEEEEPAVQRRPQEIADELGLLLHTPLRLTPDQVRQLSDGSEPVKDAIREQIETNLLNIAIARSTGVLERRVENFGFKSGQLQNLSWQEISESMLQSAESGLSAQAERLVGENGQIAHDLEPWVEKLKDVPIVERNLAAMLSLMAQGTRVAFDKRTHRQATMRYVRLNYVYLAARQLEDRPAGEVTRLVLDHVRGALDALRRIWGINEWKRLNQNQITLNQLEPRQQEYLAEQIGAEKFSEIAAQPLAEMAPEDRDQMMSVFGKRMLNESHRELLLSVISQAWVEYLTKIEALRVSIGLEAYAQRDPLVQYKGKASELFQELLKEIRSGVVNRMFTFRPSRAASINVEHEHAEAPAEAEAVEESVPVEAGPVEQTSAARKKRRRH</sequence>
<accession>A0A0S7BN63</accession>
<name>A0A0S7BN63_9CHLR</name>
<dbReference type="SMART" id="SM00957">
    <property type="entry name" value="SecA_DEAD"/>
    <property type="match status" value="1"/>
</dbReference>
<evidence type="ECO:0000256" key="10">
    <source>
        <dbReference type="ARBA" id="ARBA00023136"/>
    </source>
</evidence>
<dbReference type="CDD" id="cd18803">
    <property type="entry name" value="SF2_C_secA"/>
    <property type="match status" value="1"/>
</dbReference>
<evidence type="ECO:0000259" key="14">
    <source>
        <dbReference type="PROSITE" id="PS51192"/>
    </source>
</evidence>
<dbReference type="GO" id="GO:0031522">
    <property type="term" value="C:cell envelope Sec protein transport complex"/>
    <property type="evidence" value="ECO:0007669"/>
    <property type="project" value="TreeGrafter"/>
</dbReference>
<dbReference type="PROSITE" id="PS51192">
    <property type="entry name" value="HELICASE_ATP_BIND_1"/>
    <property type="match status" value="1"/>
</dbReference>
<feature type="binding site" evidence="11">
    <location>
        <begin position="105"/>
        <end position="109"/>
    </location>
    <ligand>
        <name>ATP</name>
        <dbReference type="ChEBI" id="CHEBI:30616"/>
    </ligand>
</feature>
<dbReference type="InterPro" id="IPR011130">
    <property type="entry name" value="SecA_preprotein_X-link_dom"/>
</dbReference>
<dbReference type="PROSITE" id="PS51196">
    <property type="entry name" value="SECA_MOTOR_DEAD"/>
    <property type="match status" value="1"/>
</dbReference>
<dbReference type="Proteomes" id="UP000055060">
    <property type="component" value="Unassembled WGS sequence"/>
</dbReference>
<keyword evidence="11" id="KW-0963">Cytoplasm</keyword>
<comment type="similarity">
    <text evidence="2 11">Belongs to the SecA family.</text>
</comment>
<evidence type="ECO:0000259" key="15">
    <source>
        <dbReference type="PROSITE" id="PS51196"/>
    </source>
</evidence>
<dbReference type="Pfam" id="PF21090">
    <property type="entry name" value="P-loop_SecA"/>
    <property type="match status" value="2"/>
</dbReference>
<dbReference type="SMART" id="SM00958">
    <property type="entry name" value="SecA_PP_bind"/>
    <property type="match status" value="1"/>
</dbReference>
<dbReference type="GO" id="GO:0005829">
    <property type="term" value="C:cytosol"/>
    <property type="evidence" value="ECO:0007669"/>
    <property type="project" value="TreeGrafter"/>
</dbReference>
<evidence type="ECO:0000313" key="17">
    <source>
        <dbReference type="Proteomes" id="UP000055060"/>
    </source>
</evidence>
<dbReference type="GO" id="GO:0065002">
    <property type="term" value="P:intracellular protein transmembrane transport"/>
    <property type="evidence" value="ECO:0007669"/>
    <property type="project" value="UniProtKB-UniRule"/>
</dbReference>
<evidence type="ECO:0000256" key="13">
    <source>
        <dbReference type="SAM" id="MobiDB-lite"/>
    </source>
</evidence>
<dbReference type="FunFam" id="3.40.50.300:FF:000113">
    <property type="entry name" value="Preprotein translocase subunit SecA"/>
    <property type="match status" value="1"/>
</dbReference>
<keyword evidence="9 11" id="KW-0811">Translocation</keyword>
<dbReference type="InterPro" id="IPR011115">
    <property type="entry name" value="SecA_DEAD"/>
</dbReference>
<evidence type="ECO:0000256" key="4">
    <source>
        <dbReference type="ARBA" id="ARBA00022475"/>
    </source>
</evidence>
<dbReference type="InterPro" id="IPR027417">
    <property type="entry name" value="P-loop_NTPase"/>
</dbReference>
<evidence type="ECO:0000256" key="3">
    <source>
        <dbReference type="ARBA" id="ARBA00022448"/>
    </source>
</evidence>
<keyword evidence="7 11" id="KW-0653">Protein transport</keyword>
<keyword evidence="12" id="KW-0175">Coiled coil</keyword>
<dbReference type="Pfam" id="PF07516">
    <property type="entry name" value="SecA_SW"/>
    <property type="match status" value="2"/>
</dbReference>
<evidence type="ECO:0000256" key="6">
    <source>
        <dbReference type="ARBA" id="ARBA00022840"/>
    </source>
</evidence>